<sequence>MYQLEGVKRAKVSRSGAYTSSSNADISEHEVREERPIGQKATKRKGKGKQDEKLATFYDINQRKANELEKFVALYLLSFIFQKYLVGSRVKNGRRGNSEEYARKFRFGKKGRTRISIHSEEKLWTTTNFGFQAESESSSRQSSSKPSQNEELKDWQDAWEEGSSKEVEIKGPDHNDAFWKKLKSAVEGKVDAADAEKFCKTFQRIHNQLVNKELSSEAAQNFLNLSISDK</sequence>
<dbReference type="PANTHER" id="PTHR35312:SF1">
    <property type="entry name" value="OS07G0641800 PROTEIN"/>
    <property type="match status" value="1"/>
</dbReference>
<keyword evidence="3" id="KW-1185">Reference proteome</keyword>
<proteinExistence type="predicted"/>
<feature type="compositionally biased region" description="Polar residues" evidence="1">
    <location>
        <begin position="16"/>
        <end position="25"/>
    </location>
</feature>
<dbReference type="EMBL" id="JAATIQ010000136">
    <property type="protein sequence ID" value="KAF4378488.1"/>
    <property type="molecule type" value="Genomic_DNA"/>
</dbReference>
<feature type="region of interest" description="Disordered" evidence="1">
    <location>
        <begin position="1"/>
        <end position="50"/>
    </location>
</feature>
<feature type="region of interest" description="Disordered" evidence="1">
    <location>
        <begin position="134"/>
        <end position="155"/>
    </location>
</feature>
<evidence type="ECO:0000256" key="1">
    <source>
        <dbReference type="SAM" id="MobiDB-lite"/>
    </source>
</evidence>
<dbReference type="Proteomes" id="UP000583929">
    <property type="component" value="Unassembled WGS sequence"/>
</dbReference>
<protein>
    <submittedName>
        <fullName evidence="2">Uncharacterized protein</fullName>
    </submittedName>
</protein>
<evidence type="ECO:0000313" key="2">
    <source>
        <dbReference type="EMBL" id="KAF4378488.1"/>
    </source>
</evidence>
<feature type="compositionally biased region" description="Low complexity" evidence="1">
    <location>
        <begin position="134"/>
        <end position="147"/>
    </location>
</feature>
<organism evidence="2 3">
    <name type="scientific">Cannabis sativa</name>
    <name type="common">Hemp</name>
    <name type="synonym">Marijuana</name>
    <dbReference type="NCBI Taxonomy" id="3483"/>
    <lineage>
        <taxon>Eukaryota</taxon>
        <taxon>Viridiplantae</taxon>
        <taxon>Streptophyta</taxon>
        <taxon>Embryophyta</taxon>
        <taxon>Tracheophyta</taxon>
        <taxon>Spermatophyta</taxon>
        <taxon>Magnoliopsida</taxon>
        <taxon>eudicotyledons</taxon>
        <taxon>Gunneridae</taxon>
        <taxon>Pentapetalae</taxon>
        <taxon>rosids</taxon>
        <taxon>fabids</taxon>
        <taxon>Rosales</taxon>
        <taxon>Cannabaceae</taxon>
        <taxon>Cannabis</taxon>
    </lineage>
</organism>
<reference evidence="2 3" key="1">
    <citation type="journal article" date="2020" name="bioRxiv">
        <title>Sequence and annotation of 42 cannabis genomes reveals extensive copy number variation in cannabinoid synthesis and pathogen resistance genes.</title>
        <authorList>
            <person name="Mckernan K.J."/>
            <person name="Helbert Y."/>
            <person name="Kane L.T."/>
            <person name="Ebling H."/>
            <person name="Zhang L."/>
            <person name="Liu B."/>
            <person name="Eaton Z."/>
            <person name="Mclaughlin S."/>
            <person name="Kingan S."/>
            <person name="Baybayan P."/>
            <person name="Concepcion G."/>
            <person name="Jordan M."/>
            <person name="Riva A."/>
            <person name="Barbazuk W."/>
            <person name="Harkins T."/>
        </authorList>
    </citation>
    <scope>NUCLEOTIDE SEQUENCE [LARGE SCALE GENOMIC DNA]</scope>
    <source>
        <strain evidence="3">cv. Jamaican Lion 4</strain>
        <tissue evidence="2">Leaf</tissue>
    </source>
</reference>
<name>A0A7J6G6K1_CANSA</name>
<dbReference type="AlphaFoldDB" id="A0A7J6G6K1"/>
<dbReference type="PANTHER" id="PTHR35312">
    <property type="entry name" value="OS07G0641800 PROTEIN"/>
    <property type="match status" value="1"/>
</dbReference>
<evidence type="ECO:0000313" key="3">
    <source>
        <dbReference type="Proteomes" id="UP000583929"/>
    </source>
</evidence>
<feature type="compositionally biased region" description="Basic and acidic residues" evidence="1">
    <location>
        <begin position="26"/>
        <end position="37"/>
    </location>
</feature>
<accession>A0A7J6G6K1</accession>
<comment type="caution">
    <text evidence="2">The sequence shown here is derived from an EMBL/GenBank/DDBJ whole genome shotgun (WGS) entry which is preliminary data.</text>
</comment>
<gene>
    <name evidence="2" type="ORF">G4B88_027548</name>
</gene>